<name>A0A1K9Z9L2_9GAMM</name>
<dbReference type="Proteomes" id="UP000183794">
    <property type="component" value="Unassembled WGS sequence"/>
</dbReference>
<evidence type="ECO:0000313" key="1">
    <source>
        <dbReference type="EMBL" id="SGY90963.1"/>
    </source>
</evidence>
<organism evidence="1 2">
    <name type="scientific">Moritella viscosa</name>
    <dbReference type="NCBI Taxonomy" id="80854"/>
    <lineage>
        <taxon>Bacteria</taxon>
        <taxon>Pseudomonadati</taxon>
        <taxon>Pseudomonadota</taxon>
        <taxon>Gammaproteobacteria</taxon>
        <taxon>Alteromonadales</taxon>
        <taxon>Moritellaceae</taxon>
        <taxon>Moritella</taxon>
    </lineage>
</organism>
<reference evidence="1 2" key="1">
    <citation type="submission" date="2016-11" db="EMBL/GenBank/DDBJ databases">
        <authorList>
            <person name="Jaros S."/>
            <person name="Januszkiewicz K."/>
            <person name="Wedrychowicz H."/>
        </authorList>
    </citation>
    <scope>NUCLEOTIDE SEQUENCE [LARGE SCALE GENOMIC DNA]</scope>
    <source>
        <strain evidence="1">NVI 5450</strain>
    </source>
</reference>
<sequence>MIFESQQHHGVKKTADGSIKVRISSTHAVFEPGMKLVLLQANLRLPY</sequence>
<dbReference type="AlphaFoldDB" id="A0A1K9Z9L2"/>
<evidence type="ECO:0000313" key="2">
    <source>
        <dbReference type="Proteomes" id="UP000183794"/>
    </source>
</evidence>
<accession>A0A1K9Z9L2</accession>
<protein>
    <submittedName>
        <fullName evidence="1">Uncharacterized protein</fullName>
    </submittedName>
</protein>
<proteinExistence type="predicted"/>
<gene>
    <name evidence="1" type="ORF">NVI5450_1179</name>
</gene>
<dbReference type="EMBL" id="FPLD01000038">
    <property type="protein sequence ID" value="SGY90963.1"/>
    <property type="molecule type" value="Genomic_DNA"/>
</dbReference>